<keyword evidence="9" id="KW-1185">Reference proteome</keyword>
<keyword evidence="3" id="KW-1003">Cell membrane</keyword>
<dbReference type="GO" id="GO:0015833">
    <property type="term" value="P:peptide transport"/>
    <property type="evidence" value="ECO:0007669"/>
    <property type="project" value="InterPro"/>
</dbReference>
<dbReference type="GO" id="GO:0005524">
    <property type="term" value="F:ATP binding"/>
    <property type="evidence" value="ECO:0007669"/>
    <property type="project" value="UniProtKB-KW"/>
</dbReference>
<sequence>MALLEVEDLEVYYDSEDGPVKAVDGVSFEIEAGETIGIVGESGCGKSTLAKALIGILPKNGYINGGSIRFKGEDLTEMPEKRRRELRWDEISLIAQSAMNALDPVYTIREQIIEAIDAHYPKMGRTEAQERIDEAFDLVGLDRDRQTDYPHQFSGGMRQRAMIAMSLVLEPSLILADEPTTALDVIMQDQILKRINGIQRESATAMMVITHDVAVVAETCDRVVVMYAGEVAEEGPAEFIFGEPYHPYTLGLKSAFPDIRQSSQDLVSIGGHPPDLSNPPSGCRFAERCPLATEKCTTEDPPEVIHGELRSYCHHADKIDTQLRPVASQAKTWENEASMGVSDD</sequence>
<evidence type="ECO:0000256" key="4">
    <source>
        <dbReference type="ARBA" id="ARBA00022741"/>
    </source>
</evidence>
<dbReference type="GO" id="GO:0016887">
    <property type="term" value="F:ATP hydrolysis activity"/>
    <property type="evidence" value="ECO:0007669"/>
    <property type="project" value="InterPro"/>
</dbReference>
<dbReference type="InterPro" id="IPR003593">
    <property type="entry name" value="AAA+_ATPase"/>
</dbReference>
<dbReference type="Pfam" id="PF08352">
    <property type="entry name" value="oligo_HPY"/>
    <property type="match status" value="1"/>
</dbReference>
<evidence type="ECO:0000256" key="2">
    <source>
        <dbReference type="ARBA" id="ARBA00022448"/>
    </source>
</evidence>
<evidence type="ECO:0000256" key="1">
    <source>
        <dbReference type="ARBA" id="ARBA00004202"/>
    </source>
</evidence>
<dbReference type="RefSeq" id="WP_076427763.1">
    <property type="nucleotide sequence ID" value="NZ_FTNO01000001.1"/>
</dbReference>
<dbReference type="FunFam" id="3.40.50.300:FF:000016">
    <property type="entry name" value="Oligopeptide ABC transporter ATP-binding component"/>
    <property type="match status" value="1"/>
</dbReference>
<keyword evidence="6" id="KW-0472">Membrane</keyword>
<dbReference type="GO" id="GO:0005886">
    <property type="term" value="C:plasma membrane"/>
    <property type="evidence" value="ECO:0007669"/>
    <property type="project" value="UniProtKB-SubCell"/>
</dbReference>
<proteinExistence type="predicted"/>
<organism evidence="8 9">
    <name type="scientific">Haladaptatus litoreus</name>
    <dbReference type="NCBI Taxonomy" id="553468"/>
    <lineage>
        <taxon>Archaea</taxon>
        <taxon>Methanobacteriati</taxon>
        <taxon>Methanobacteriota</taxon>
        <taxon>Stenosarchaea group</taxon>
        <taxon>Halobacteria</taxon>
        <taxon>Halobacteriales</taxon>
        <taxon>Haladaptataceae</taxon>
        <taxon>Haladaptatus</taxon>
    </lineage>
</organism>
<dbReference type="PROSITE" id="PS50893">
    <property type="entry name" value="ABC_TRANSPORTER_2"/>
    <property type="match status" value="1"/>
</dbReference>
<dbReference type="PROSITE" id="PS00211">
    <property type="entry name" value="ABC_TRANSPORTER_1"/>
    <property type="match status" value="1"/>
</dbReference>
<dbReference type="InterPro" id="IPR027417">
    <property type="entry name" value="P-loop_NTPase"/>
</dbReference>
<dbReference type="EMBL" id="FTNO01000001">
    <property type="protein sequence ID" value="SIQ84177.1"/>
    <property type="molecule type" value="Genomic_DNA"/>
</dbReference>
<dbReference type="Gene3D" id="3.40.50.300">
    <property type="entry name" value="P-loop containing nucleotide triphosphate hydrolases"/>
    <property type="match status" value="1"/>
</dbReference>
<dbReference type="InterPro" id="IPR017871">
    <property type="entry name" value="ABC_transporter-like_CS"/>
</dbReference>
<dbReference type="InterPro" id="IPR013563">
    <property type="entry name" value="Oligopep_ABC_C"/>
</dbReference>
<evidence type="ECO:0000259" key="7">
    <source>
        <dbReference type="PROSITE" id="PS50893"/>
    </source>
</evidence>
<keyword evidence="4" id="KW-0547">Nucleotide-binding</keyword>
<keyword evidence="5 8" id="KW-0067">ATP-binding</keyword>
<dbReference type="Proteomes" id="UP000186914">
    <property type="component" value="Unassembled WGS sequence"/>
</dbReference>
<evidence type="ECO:0000256" key="3">
    <source>
        <dbReference type="ARBA" id="ARBA00022475"/>
    </source>
</evidence>
<evidence type="ECO:0000256" key="5">
    <source>
        <dbReference type="ARBA" id="ARBA00022840"/>
    </source>
</evidence>
<evidence type="ECO:0000313" key="9">
    <source>
        <dbReference type="Proteomes" id="UP000186914"/>
    </source>
</evidence>
<protein>
    <submittedName>
        <fullName evidence="8">Peptide/nickel transport system ATP-binding protein</fullName>
    </submittedName>
</protein>
<accession>A0A1N6W227</accession>
<dbReference type="SUPFAM" id="SSF52540">
    <property type="entry name" value="P-loop containing nucleoside triphosphate hydrolases"/>
    <property type="match status" value="1"/>
</dbReference>
<dbReference type="CDD" id="cd03257">
    <property type="entry name" value="ABC_NikE_OppD_transporters"/>
    <property type="match status" value="1"/>
</dbReference>
<dbReference type="Pfam" id="PF00005">
    <property type="entry name" value="ABC_tran"/>
    <property type="match status" value="1"/>
</dbReference>
<dbReference type="AlphaFoldDB" id="A0A1N6W227"/>
<dbReference type="InterPro" id="IPR050388">
    <property type="entry name" value="ABC_Ni/Peptide_Import"/>
</dbReference>
<evidence type="ECO:0000313" key="8">
    <source>
        <dbReference type="EMBL" id="SIQ84177.1"/>
    </source>
</evidence>
<dbReference type="NCBIfam" id="TIGR01727">
    <property type="entry name" value="oligo_HPY"/>
    <property type="match status" value="1"/>
</dbReference>
<dbReference type="InterPro" id="IPR003439">
    <property type="entry name" value="ABC_transporter-like_ATP-bd"/>
</dbReference>
<comment type="subcellular location">
    <subcellularLocation>
        <location evidence="1">Cell membrane</location>
        <topology evidence="1">Peripheral membrane protein</topology>
    </subcellularLocation>
</comment>
<name>A0A1N6W227_9EURY</name>
<evidence type="ECO:0000256" key="6">
    <source>
        <dbReference type="ARBA" id="ARBA00023136"/>
    </source>
</evidence>
<dbReference type="OrthoDB" id="18209at2157"/>
<reference evidence="9" key="1">
    <citation type="submission" date="2017-01" db="EMBL/GenBank/DDBJ databases">
        <authorList>
            <person name="Varghese N."/>
            <person name="Submissions S."/>
        </authorList>
    </citation>
    <scope>NUCLEOTIDE SEQUENCE [LARGE SCALE GENOMIC DNA]</scope>
    <source>
        <strain evidence="9">CGMCC 1.7737</strain>
    </source>
</reference>
<feature type="domain" description="ABC transporter" evidence="7">
    <location>
        <begin position="4"/>
        <end position="253"/>
    </location>
</feature>
<dbReference type="PANTHER" id="PTHR43297:SF2">
    <property type="entry name" value="DIPEPTIDE TRANSPORT ATP-BINDING PROTEIN DPPD"/>
    <property type="match status" value="1"/>
</dbReference>
<gene>
    <name evidence="8" type="ORF">SAMN05421858_0574</name>
</gene>
<keyword evidence="2" id="KW-0813">Transport</keyword>
<dbReference type="PANTHER" id="PTHR43297">
    <property type="entry name" value="OLIGOPEPTIDE TRANSPORT ATP-BINDING PROTEIN APPD"/>
    <property type="match status" value="1"/>
</dbReference>
<dbReference type="SMART" id="SM00382">
    <property type="entry name" value="AAA"/>
    <property type="match status" value="1"/>
</dbReference>